<dbReference type="PANTHER" id="PTHR43135:SF3">
    <property type="entry name" value="ALPHA-D-RIBOSE 1-METHYLPHOSPHONATE 5-TRIPHOSPHATE DIPHOSPHATASE"/>
    <property type="match status" value="1"/>
</dbReference>
<protein>
    <submittedName>
        <fullName evidence="2">Amidohydrolase family protein</fullName>
    </submittedName>
</protein>
<dbReference type="InterPro" id="IPR011059">
    <property type="entry name" value="Metal-dep_hydrolase_composite"/>
</dbReference>
<evidence type="ECO:0000313" key="3">
    <source>
        <dbReference type="Proteomes" id="UP001141981"/>
    </source>
</evidence>
<organism evidence="2 3">
    <name type="scientific">Lactobacillus amylovorus</name>
    <dbReference type="NCBI Taxonomy" id="1604"/>
    <lineage>
        <taxon>Bacteria</taxon>
        <taxon>Bacillati</taxon>
        <taxon>Bacillota</taxon>
        <taxon>Bacilli</taxon>
        <taxon>Lactobacillales</taxon>
        <taxon>Lactobacillaceae</taxon>
        <taxon>Lactobacillus</taxon>
    </lineage>
</organism>
<dbReference type="Pfam" id="PF01979">
    <property type="entry name" value="Amidohydro_1"/>
    <property type="match status" value="1"/>
</dbReference>
<proteinExistence type="predicted"/>
<dbReference type="PANTHER" id="PTHR43135">
    <property type="entry name" value="ALPHA-D-RIBOSE 1-METHYLPHOSPHONATE 5-TRIPHOSPHATE DIPHOSPHATASE"/>
    <property type="match status" value="1"/>
</dbReference>
<reference evidence="2" key="2">
    <citation type="submission" date="2022-10" db="EMBL/GenBank/DDBJ databases">
        <authorList>
            <person name="Kostovova I."/>
            <person name="Moravkova M."/>
            <person name="Pechar R."/>
        </authorList>
    </citation>
    <scope>NUCLEOTIDE SEQUENCE</scope>
    <source>
        <strain evidence="2">M490A</strain>
    </source>
</reference>
<dbReference type="AlphaFoldDB" id="A0A9X3W6G9"/>
<dbReference type="Proteomes" id="UP001141981">
    <property type="component" value="Unassembled WGS sequence"/>
</dbReference>
<dbReference type="Gene3D" id="3.20.20.140">
    <property type="entry name" value="Metal-dependent hydrolases"/>
    <property type="match status" value="1"/>
</dbReference>
<dbReference type="InterPro" id="IPR006680">
    <property type="entry name" value="Amidohydro-rel"/>
</dbReference>
<evidence type="ECO:0000259" key="1">
    <source>
        <dbReference type="Pfam" id="PF01979"/>
    </source>
</evidence>
<accession>A0A9X3W6G9</accession>
<evidence type="ECO:0000313" key="2">
    <source>
        <dbReference type="EMBL" id="MDB6258757.1"/>
    </source>
</evidence>
<dbReference type="SUPFAM" id="SSF51338">
    <property type="entry name" value="Composite domain of metallo-dependent hydrolases"/>
    <property type="match status" value="1"/>
</dbReference>
<dbReference type="Gene3D" id="2.30.40.10">
    <property type="entry name" value="Urease, subunit C, domain 1"/>
    <property type="match status" value="1"/>
</dbReference>
<dbReference type="InterPro" id="IPR032466">
    <property type="entry name" value="Metal_Hydrolase"/>
</dbReference>
<dbReference type="RefSeq" id="WP_013438357.1">
    <property type="nucleotide sequence ID" value="NZ_JAOTGR010000017.1"/>
</dbReference>
<dbReference type="GO" id="GO:0016810">
    <property type="term" value="F:hydrolase activity, acting on carbon-nitrogen (but not peptide) bonds"/>
    <property type="evidence" value="ECO:0007669"/>
    <property type="project" value="InterPro"/>
</dbReference>
<dbReference type="EMBL" id="JAOTGY010000020">
    <property type="protein sequence ID" value="MDB6258757.1"/>
    <property type="molecule type" value="Genomic_DNA"/>
</dbReference>
<dbReference type="InterPro" id="IPR057744">
    <property type="entry name" value="OTAase-like"/>
</dbReference>
<feature type="domain" description="Amidohydrolase-related" evidence="1">
    <location>
        <begin position="55"/>
        <end position="385"/>
    </location>
</feature>
<dbReference type="InterPro" id="IPR051781">
    <property type="entry name" value="Metallo-dep_Hydrolase"/>
</dbReference>
<dbReference type="SUPFAM" id="SSF51556">
    <property type="entry name" value="Metallo-dependent hydrolases"/>
    <property type="match status" value="1"/>
</dbReference>
<dbReference type="CDD" id="cd01299">
    <property type="entry name" value="Met_dep_hydrolase_A"/>
    <property type="match status" value="1"/>
</dbReference>
<comment type="caution">
    <text evidence="2">The sequence shown here is derived from an EMBL/GenBank/DDBJ whole genome shotgun (WGS) entry which is preliminary data.</text>
</comment>
<name>A0A9X3W6G9_LACAM</name>
<sequence>MSETVFENCNLFVGNEDKLLENAWFVVDDESGRLTKVGTGDAPQGDQQVDLNGQYVMSGLINAHTHVGLINAAKDHYPETEALVTYQALKDLKNGLRGGVTYIRSCGVSFDVDVKLKKMRDSYPFEGPGIKPAGMPISILGGHGDQPLEDNKNASHLVNSPDDVRKAVREQFKKGAENIKLMATGGIMSQGDEIDDTELSLEEMQMAVKEAHSKHMTICAHAEGRLGIHYAVVAGVDSVEHGFYVSDEDIELMKKQGTFLSPTLIAGHQIAVYGKGKMSDFSYQKMCEHVNAFYKNVGKAIESGVKLALGTDAGTFMNPLKDTAKELTELTKAGASNYQALRAAGLGSAELLKIDQDYGSLEVGKYADFLVLKDNPLKDVSAVEQADKQVYQHGERKF</sequence>
<reference evidence="2" key="1">
    <citation type="journal article" date="2022" name="Microorganisms">
        <title>Antibiotic Susceptibility, Resistance Gene Determinants and Corresponding Genomic Regions in Lactobacillus amylovorus Isolates Derived from Wild Boars and Domestic Pigs.</title>
        <authorList>
            <person name="Moravkova M."/>
            <person name="Kostovova I."/>
            <person name="Kavanova K."/>
            <person name="Pechar R."/>
            <person name="Stanek S."/>
            <person name="Brychta A."/>
            <person name="Zeman M."/>
            <person name="Kubasova T."/>
        </authorList>
    </citation>
    <scope>NUCLEOTIDE SEQUENCE</scope>
    <source>
        <strain evidence="2">M490A</strain>
    </source>
</reference>
<gene>
    <name evidence="2" type="ORF">ODU72_08835</name>
</gene>